<feature type="signal peptide" evidence="2">
    <location>
        <begin position="1"/>
        <end position="23"/>
    </location>
</feature>
<protein>
    <recommendedName>
        <fullName evidence="5">PT repeat-containing protein</fullName>
    </recommendedName>
</protein>
<organism evidence="3 4">
    <name type="scientific">Thermomonospora echinospora</name>
    <dbReference type="NCBI Taxonomy" id="1992"/>
    <lineage>
        <taxon>Bacteria</taxon>
        <taxon>Bacillati</taxon>
        <taxon>Actinomycetota</taxon>
        <taxon>Actinomycetes</taxon>
        <taxon>Streptosporangiales</taxon>
        <taxon>Thermomonosporaceae</taxon>
        <taxon>Thermomonospora</taxon>
    </lineage>
</organism>
<sequence length="181" mass="18381">MTASRITLGAAALAALLTLTACGGNGGNDDATAEPGNGDSAMRAFQDCLKEQGVELPDRGPRPSGAPPSGRPTDRPGGRPTDRPTDRPGGRPGGPGMPSMNAEQQKAFQACASLRPSPNGRGGGLGVEAMTAFRDCMGKNGAQIAENARPGDLRTDDPKIAKALKECRPLLPTPSPVPAAS</sequence>
<dbReference type="Proteomes" id="UP000236723">
    <property type="component" value="Unassembled WGS sequence"/>
</dbReference>
<dbReference type="EMBL" id="FNVO01000009">
    <property type="protein sequence ID" value="SEG69454.1"/>
    <property type="molecule type" value="Genomic_DNA"/>
</dbReference>
<keyword evidence="2" id="KW-0732">Signal</keyword>
<dbReference type="RefSeq" id="WP_103939538.1">
    <property type="nucleotide sequence ID" value="NZ_FNVO01000009.1"/>
</dbReference>
<dbReference type="PROSITE" id="PS51257">
    <property type="entry name" value="PROKAR_LIPOPROTEIN"/>
    <property type="match status" value="1"/>
</dbReference>
<evidence type="ECO:0000256" key="1">
    <source>
        <dbReference type="SAM" id="MobiDB-lite"/>
    </source>
</evidence>
<keyword evidence="4" id="KW-1185">Reference proteome</keyword>
<dbReference type="AlphaFoldDB" id="A0A1H6C903"/>
<feature type="compositionally biased region" description="Basic and acidic residues" evidence="1">
    <location>
        <begin position="48"/>
        <end position="61"/>
    </location>
</feature>
<gene>
    <name evidence="3" type="ORF">SAMN04489712_10985</name>
</gene>
<name>A0A1H6C903_9ACTN</name>
<evidence type="ECO:0008006" key="5">
    <source>
        <dbReference type="Google" id="ProtNLM"/>
    </source>
</evidence>
<evidence type="ECO:0000256" key="2">
    <source>
        <dbReference type="SAM" id="SignalP"/>
    </source>
</evidence>
<feature type="region of interest" description="Disordered" evidence="1">
    <location>
        <begin position="22"/>
        <end position="126"/>
    </location>
</feature>
<evidence type="ECO:0000313" key="3">
    <source>
        <dbReference type="EMBL" id="SEG69454.1"/>
    </source>
</evidence>
<evidence type="ECO:0000313" key="4">
    <source>
        <dbReference type="Proteomes" id="UP000236723"/>
    </source>
</evidence>
<accession>A0A1H6C903</accession>
<reference evidence="4" key="1">
    <citation type="submission" date="2016-10" db="EMBL/GenBank/DDBJ databases">
        <authorList>
            <person name="Varghese N."/>
            <person name="Submissions S."/>
        </authorList>
    </citation>
    <scope>NUCLEOTIDE SEQUENCE [LARGE SCALE GENOMIC DNA]</scope>
    <source>
        <strain evidence="4">DSM 43163</strain>
    </source>
</reference>
<proteinExistence type="predicted"/>
<dbReference type="OrthoDB" id="3536559at2"/>
<feature type="compositionally biased region" description="Basic and acidic residues" evidence="1">
    <location>
        <begin position="72"/>
        <end position="89"/>
    </location>
</feature>
<feature type="chain" id="PRO_5038663598" description="PT repeat-containing protein" evidence="2">
    <location>
        <begin position="24"/>
        <end position="181"/>
    </location>
</feature>